<dbReference type="Proteomes" id="UP000887013">
    <property type="component" value="Unassembled WGS sequence"/>
</dbReference>
<dbReference type="EMBL" id="BMAW01014115">
    <property type="protein sequence ID" value="GFT37508.1"/>
    <property type="molecule type" value="Genomic_DNA"/>
</dbReference>
<dbReference type="PANTHER" id="PTHR22955:SF77">
    <property type="entry name" value="ASPARTIC PUTATIVE DOMAIN-CONTAINING PROTEIN-RELATED"/>
    <property type="match status" value="1"/>
</dbReference>
<keyword evidence="2" id="KW-1185">Reference proteome</keyword>
<sequence>MLAEVRGFEPVDSWNDIIQDMDFFCEVIRVAPNKKSIRPEQLIEKCNKLYPKIRKVFLWSDSIVVLHWFKGSAHNWKPFVANRVTEIQGHTDPLDWRHYDEKINPADLITRGCHAEELLNSTKWFYGPLFLSLPEGKWLINKLPSSKVVEGQNERRSKTEVSLHCATQKNKNGREPLLKFEDNSSRERLRRLTDSNDFAEMSGKVKKIMILENSKEWTIPGKGKAAKCKSRLDPQASVYPSNHLLVKRITYDDREKVFHSGLLATLPQIREKYCKVVNLMKSALSR</sequence>
<dbReference type="AlphaFoldDB" id="A0A8X6TN58"/>
<evidence type="ECO:0000313" key="2">
    <source>
        <dbReference type="Proteomes" id="UP000887013"/>
    </source>
</evidence>
<reference evidence="1" key="1">
    <citation type="submission" date="2020-08" db="EMBL/GenBank/DDBJ databases">
        <title>Multicomponent nature underlies the extraordinary mechanical properties of spider dragline silk.</title>
        <authorList>
            <person name="Kono N."/>
            <person name="Nakamura H."/>
            <person name="Mori M."/>
            <person name="Yoshida Y."/>
            <person name="Ohtoshi R."/>
            <person name="Malay A.D."/>
            <person name="Moran D.A.P."/>
            <person name="Tomita M."/>
            <person name="Numata K."/>
            <person name="Arakawa K."/>
        </authorList>
    </citation>
    <scope>NUCLEOTIDE SEQUENCE</scope>
</reference>
<gene>
    <name evidence="1" type="primary">X975_02648</name>
    <name evidence="1" type="ORF">NPIL_513891</name>
</gene>
<organism evidence="1 2">
    <name type="scientific">Nephila pilipes</name>
    <name type="common">Giant wood spider</name>
    <name type="synonym">Nephila maculata</name>
    <dbReference type="NCBI Taxonomy" id="299642"/>
    <lineage>
        <taxon>Eukaryota</taxon>
        <taxon>Metazoa</taxon>
        <taxon>Ecdysozoa</taxon>
        <taxon>Arthropoda</taxon>
        <taxon>Chelicerata</taxon>
        <taxon>Arachnida</taxon>
        <taxon>Araneae</taxon>
        <taxon>Araneomorphae</taxon>
        <taxon>Entelegynae</taxon>
        <taxon>Araneoidea</taxon>
        <taxon>Nephilidae</taxon>
        <taxon>Nephila</taxon>
    </lineage>
</organism>
<proteinExistence type="predicted"/>
<name>A0A8X6TN58_NEPPI</name>
<accession>A0A8X6TN58</accession>
<dbReference type="OrthoDB" id="5919196at2759"/>
<dbReference type="PANTHER" id="PTHR22955">
    <property type="entry name" value="RETROTRANSPOSON"/>
    <property type="match status" value="1"/>
</dbReference>
<protein>
    <submittedName>
        <fullName evidence="1">Integrase catalytic domain-containing protein</fullName>
    </submittedName>
</protein>
<comment type="caution">
    <text evidence="1">The sequence shown here is derived from an EMBL/GenBank/DDBJ whole genome shotgun (WGS) entry which is preliminary data.</text>
</comment>
<evidence type="ECO:0000313" key="1">
    <source>
        <dbReference type="EMBL" id="GFT37508.1"/>
    </source>
</evidence>